<dbReference type="GO" id="GO:0008270">
    <property type="term" value="F:zinc ion binding"/>
    <property type="evidence" value="ECO:0007669"/>
    <property type="project" value="UniProtKB-KW"/>
</dbReference>
<keyword evidence="1" id="KW-0479">Metal-binding</keyword>
<evidence type="ECO:0000256" key="4">
    <source>
        <dbReference type="SAM" id="MobiDB-lite"/>
    </source>
</evidence>
<dbReference type="OrthoDB" id="8196581at2759"/>
<reference evidence="6" key="1">
    <citation type="submission" date="2021-04" db="EMBL/GenBank/DDBJ databases">
        <authorList>
            <person name="Tunstrom K."/>
        </authorList>
    </citation>
    <scope>NUCLEOTIDE SEQUENCE</scope>
</reference>
<dbReference type="InterPro" id="IPR019787">
    <property type="entry name" value="Znf_PHD-finger"/>
</dbReference>
<dbReference type="AlphaFoldDB" id="A0A8S3WQ67"/>
<protein>
    <submittedName>
        <fullName evidence="6">(apollo) hypothetical protein</fullName>
    </submittedName>
</protein>
<name>A0A8S3WQ67_PARAO</name>
<dbReference type="CDD" id="cd15489">
    <property type="entry name" value="PHD_SF"/>
    <property type="match status" value="1"/>
</dbReference>
<evidence type="ECO:0000259" key="5">
    <source>
        <dbReference type="Pfam" id="PF00628"/>
    </source>
</evidence>
<dbReference type="Pfam" id="PF00628">
    <property type="entry name" value="PHD"/>
    <property type="match status" value="1"/>
</dbReference>
<evidence type="ECO:0000313" key="6">
    <source>
        <dbReference type="EMBL" id="CAG4974863.1"/>
    </source>
</evidence>
<keyword evidence="2" id="KW-0863">Zinc-finger</keyword>
<comment type="caution">
    <text evidence="6">The sequence shown here is derived from an EMBL/GenBank/DDBJ whole genome shotgun (WGS) entry which is preliminary data.</text>
</comment>
<feature type="domain" description="PHD-type" evidence="5">
    <location>
        <begin position="1"/>
        <end position="34"/>
    </location>
</feature>
<evidence type="ECO:0000313" key="7">
    <source>
        <dbReference type="Proteomes" id="UP000691718"/>
    </source>
</evidence>
<evidence type="ECO:0000256" key="1">
    <source>
        <dbReference type="ARBA" id="ARBA00022723"/>
    </source>
</evidence>
<evidence type="ECO:0000256" key="3">
    <source>
        <dbReference type="ARBA" id="ARBA00022833"/>
    </source>
</evidence>
<evidence type="ECO:0000256" key="2">
    <source>
        <dbReference type="ARBA" id="ARBA00022771"/>
    </source>
</evidence>
<feature type="region of interest" description="Disordered" evidence="4">
    <location>
        <begin position="38"/>
        <end position="78"/>
    </location>
</feature>
<keyword evidence="7" id="KW-1185">Reference proteome</keyword>
<organism evidence="6 7">
    <name type="scientific">Parnassius apollo</name>
    <name type="common">Apollo butterfly</name>
    <name type="synonym">Papilio apollo</name>
    <dbReference type="NCBI Taxonomy" id="110799"/>
    <lineage>
        <taxon>Eukaryota</taxon>
        <taxon>Metazoa</taxon>
        <taxon>Ecdysozoa</taxon>
        <taxon>Arthropoda</taxon>
        <taxon>Hexapoda</taxon>
        <taxon>Insecta</taxon>
        <taxon>Pterygota</taxon>
        <taxon>Neoptera</taxon>
        <taxon>Endopterygota</taxon>
        <taxon>Lepidoptera</taxon>
        <taxon>Glossata</taxon>
        <taxon>Ditrysia</taxon>
        <taxon>Papilionoidea</taxon>
        <taxon>Papilionidae</taxon>
        <taxon>Parnassiinae</taxon>
        <taxon>Parnassini</taxon>
        <taxon>Parnassius</taxon>
        <taxon>Parnassius</taxon>
    </lineage>
</organism>
<feature type="compositionally biased region" description="Polar residues" evidence="4">
    <location>
        <begin position="40"/>
        <end position="55"/>
    </location>
</feature>
<dbReference type="Proteomes" id="UP000691718">
    <property type="component" value="Unassembled WGS sequence"/>
</dbReference>
<proteinExistence type="predicted"/>
<dbReference type="EMBL" id="CAJQZP010000644">
    <property type="protein sequence ID" value="CAG4974863.1"/>
    <property type="molecule type" value="Genomic_DNA"/>
</dbReference>
<gene>
    <name evidence="6" type="ORF">PAPOLLO_LOCUS9000</name>
</gene>
<accession>A0A8S3WQ67</accession>
<sequence length="117" mass="13226">MQCTECTKPYHLECLSIPSNEDDPTTSTWLCPQCHGTHKLGNNDNTPVRYNSNITVRPRKRQALNSPPNASDEGPITRDEMQQIIKDLVTQFQKTLRITISEILGTELKLGVRNVGY</sequence>
<keyword evidence="3" id="KW-0862">Zinc</keyword>